<organism evidence="3">
    <name type="scientific">Perkinsus marinus (strain ATCC 50983 / TXsc)</name>
    <dbReference type="NCBI Taxonomy" id="423536"/>
    <lineage>
        <taxon>Eukaryota</taxon>
        <taxon>Sar</taxon>
        <taxon>Alveolata</taxon>
        <taxon>Perkinsozoa</taxon>
        <taxon>Perkinsea</taxon>
        <taxon>Perkinsida</taxon>
        <taxon>Perkinsidae</taxon>
        <taxon>Perkinsus</taxon>
    </lineage>
</organism>
<evidence type="ECO:0000313" key="2">
    <source>
        <dbReference type="EMBL" id="EER06260.1"/>
    </source>
</evidence>
<sequence>MSILSAKDVTALQQVRNFEVIGLHQVPIVGHGKASTGDSTHVPRPLRKRSSTSYGSGIFVGATVEILSFGLVGDVYPGCLCDALYAGHRCPCIVTDLVPPWVVQLVIEVEVEAENEEGELNRVGLEDEFAITSSSLTKLFATDNVRKISLESDFVEASSVSDIVDFAVARVNQNGGWTLVLWSKASKAQNDSEGGIKPPRNHLVHLSPSALPEDINVEILGRRYDGQPARQGNQDGNNGDDQQRINNVNAQQGANDGTEEVD</sequence>
<dbReference type="OrthoDB" id="10625554at2759"/>
<dbReference type="OMA" id="LYAGHRC"/>
<feature type="compositionally biased region" description="Polar residues" evidence="1">
    <location>
        <begin position="244"/>
        <end position="255"/>
    </location>
</feature>
<dbReference type="RefSeq" id="XP_002774444.1">
    <property type="nucleotide sequence ID" value="XM_002774398.1"/>
</dbReference>
<evidence type="ECO:0000313" key="3">
    <source>
        <dbReference type="Proteomes" id="UP000007800"/>
    </source>
</evidence>
<feature type="compositionally biased region" description="Low complexity" evidence="1">
    <location>
        <begin position="231"/>
        <end position="240"/>
    </location>
</feature>
<dbReference type="InParanoid" id="C5LA04"/>
<protein>
    <submittedName>
        <fullName evidence="2">Uncharacterized protein</fullName>
    </submittedName>
</protein>
<proteinExistence type="predicted"/>
<dbReference type="EMBL" id="GG680729">
    <property type="protein sequence ID" value="EER06260.1"/>
    <property type="molecule type" value="Genomic_DNA"/>
</dbReference>
<feature type="region of interest" description="Disordered" evidence="1">
    <location>
        <begin position="223"/>
        <end position="262"/>
    </location>
</feature>
<dbReference type="Proteomes" id="UP000007800">
    <property type="component" value="Unassembled WGS sequence"/>
</dbReference>
<reference evidence="2 3" key="1">
    <citation type="submission" date="2008-07" db="EMBL/GenBank/DDBJ databases">
        <authorList>
            <person name="El-Sayed N."/>
            <person name="Caler E."/>
            <person name="Inman J."/>
            <person name="Amedeo P."/>
            <person name="Hass B."/>
            <person name="Wortman J."/>
        </authorList>
    </citation>
    <scope>NUCLEOTIDE SEQUENCE [LARGE SCALE GENOMIC DNA]</scope>
    <source>
        <strain evidence="3">ATCC 50983 / TXsc</strain>
    </source>
</reference>
<dbReference type="AlphaFoldDB" id="C5LA04"/>
<gene>
    <name evidence="2" type="ORF">Pmar_PMAR006025</name>
</gene>
<accession>C5LA04</accession>
<evidence type="ECO:0000256" key="1">
    <source>
        <dbReference type="SAM" id="MobiDB-lite"/>
    </source>
</evidence>
<keyword evidence="3" id="KW-1185">Reference proteome</keyword>
<name>C5LA04_PERM5</name>
<dbReference type="GeneID" id="9065222"/>